<proteinExistence type="predicted"/>
<dbReference type="EMBL" id="GGFK01014268">
    <property type="protein sequence ID" value="MBW47589.1"/>
    <property type="molecule type" value="Transcribed_RNA"/>
</dbReference>
<dbReference type="AlphaFoldDB" id="A0A2M4B3H0"/>
<organism evidence="1">
    <name type="scientific">Anopheles triannulatus</name>
    <dbReference type="NCBI Taxonomy" id="58253"/>
    <lineage>
        <taxon>Eukaryota</taxon>
        <taxon>Metazoa</taxon>
        <taxon>Ecdysozoa</taxon>
        <taxon>Arthropoda</taxon>
        <taxon>Hexapoda</taxon>
        <taxon>Insecta</taxon>
        <taxon>Pterygota</taxon>
        <taxon>Neoptera</taxon>
        <taxon>Endopterygota</taxon>
        <taxon>Diptera</taxon>
        <taxon>Nematocera</taxon>
        <taxon>Culicoidea</taxon>
        <taxon>Culicidae</taxon>
        <taxon>Anophelinae</taxon>
        <taxon>Anopheles</taxon>
    </lineage>
</organism>
<accession>A0A2M4B3H0</accession>
<evidence type="ECO:0000313" key="1">
    <source>
        <dbReference type="EMBL" id="MBW47589.1"/>
    </source>
</evidence>
<name>A0A2M4B3H0_9DIPT</name>
<reference evidence="1" key="1">
    <citation type="submission" date="2018-01" db="EMBL/GenBank/DDBJ databases">
        <title>An insight into the sialome of Amazonian anophelines.</title>
        <authorList>
            <person name="Ribeiro J.M."/>
            <person name="Scarpassa V."/>
            <person name="Calvo E."/>
        </authorList>
    </citation>
    <scope>NUCLEOTIDE SEQUENCE</scope>
    <source>
        <tissue evidence="1">Salivary glands</tissue>
    </source>
</reference>
<protein>
    <submittedName>
        <fullName evidence="1">Putative secreted protein</fullName>
    </submittedName>
</protein>
<sequence>MRSKPSSIIYWAGTFFSISHARARFETKLFRMVRSLNTPWSVLLVSNNLKWNIYPSVKRHCQWKST</sequence>